<dbReference type="SUPFAM" id="SSF158745">
    <property type="entry name" value="LanC-like"/>
    <property type="match status" value="1"/>
</dbReference>
<dbReference type="InterPro" id="IPR025410">
    <property type="entry name" value="Lant_dehyd"/>
</dbReference>
<dbReference type="PRINTS" id="PR01950">
    <property type="entry name" value="LANCSUPER"/>
</dbReference>
<evidence type="ECO:0000256" key="1">
    <source>
        <dbReference type="PIRSR" id="PIRSR607822-1"/>
    </source>
</evidence>
<dbReference type="SMART" id="SM01260">
    <property type="entry name" value="LANC_like"/>
    <property type="match status" value="1"/>
</dbReference>
<dbReference type="GO" id="GO:0005886">
    <property type="term" value="C:plasma membrane"/>
    <property type="evidence" value="ECO:0007669"/>
    <property type="project" value="TreeGrafter"/>
</dbReference>
<protein>
    <recommendedName>
        <fullName evidence="2">Lantibiotic biosynthesis protein dehydration domain-containing protein</fullName>
    </recommendedName>
</protein>
<dbReference type="InterPro" id="IPR007822">
    <property type="entry name" value="LANC-like"/>
</dbReference>
<dbReference type="Proteomes" id="UP000234239">
    <property type="component" value="Unassembled WGS sequence"/>
</dbReference>
<comment type="caution">
    <text evidence="3">The sequence shown here is derived from an EMBL/GenBank/DDBJ whole genome shotgun (WGS) entry which is preliminary data.</text>
</comment>
<organism evidence="3 4">
    <name type="scientific">Aerococcus sanguinicola</name>
    <dbReference type="NCBI Taxonomy" id="119206"/>
    <lineage>
        <taxon>Bacteria</taxon>
        <taxon>Bacillati</taxon>
        <taxon>Bacillota</taxon>
        <taxon>Bacilli</taxon>
        <taxon>Lactobacillales</taxon>
        <taxon>Aerococcaceae</taxon>
        <taxon>Aerococcus</taxon>
    </lineage>
</organism>
<proteinExistence type="predicted"/>
<dbReference type="GO" id="GO:0046872">
    <property type="term" value="F:metal ion binding"/>
    <property type="evidence" value="ECO:0007669"/>
    <property type="project" value="UniProtKB-KW"/>
</dbReference>
<dbReference type="CDD" id="cd04792">
    <property type="entry name" value="LanM-like"/>
    <property type="match status" value="1"/>
</dbReference>
<keyword evidence="1" id="KW-0479">Metal-binding</keyword>
<feature type="binding site" evidence="1">
    <location>
        <position position="949"/>
    </location>
    <ligand>
        <name>Zn(2+)</name>
        <dbReference type="ChEBI" id="CHEBI:29105"/>
    </ligand>
</feature>
<dbReference type="Pfam" id="PF05147">
    <property type="entry name" value="LANC_like"/>
    <property type="match status" value="1"/>
</dbReference>
<dbReference type="AlphaFoldDB" id="A0A2I1MLP5"/>
<evidence type="ECO:0000259" key="2">
    <source>
        <dbReference type="Pfam" id="PF13575"/>
    </source>
</evidence>
<keyword evidence="1" id="KW-0862">Zinc</keyword>
<dbReference type="PANTHER" id="PTHR12736:SF7">
    <property type="entry name" value="LANC-LIKE PROTEIN 3"/>
    <property type="match status" value="1"/>
</dbReference>
<dbReference type="Gene3D" id="1.50.10.20">
    <property type="match status" value="1"/>
</dbReference>
<feature type="binding site" evidence="1">
    <location>
        <position position="900"/>
    </location>
    <ligand>
        <name>Zn(2+)</name>
        <dbReference type="ChEBI" id="CHEBI:29105"/>
    </ligand>
</feature>
<dbReference type="InterPro" id="IPR017146">
    <property type="entry name" value="Lanti_2_LanM"/>
</dbReference>
<sequence>MKKSYFSERIYNKEEYTIDSEVISYWKEILKGVNLDDIEKAYNLNINEILFAKNFKKISSYYNLELENEIINSNNKKNKYILAFSNEKQIVFSNFFFPIINIGIKRLTENDLPYINDSVILNYIEVLLEKIGKVSLGVLIFELYILKEESKLIGNNPEEEYNYYNDKFLQNKDYKNEIFKIYPCLLRSITEIVDSLSSNYSEMLNNLKFDYDLIKNKLCNNLPFTTIKNIQSNISDSHNKGYSVSIIELDNNIKIVYKPHSLEVEDAYNKFIEIFSCVCKYSLYQLKAIDRGNYGWEEYIECSPCNTIEEVSRYYYRFGALIFINYILNTNDLHVENVIASGQYPIIIDLETILNNSRTIKNNSAKGKINAKLNNSVLYSGLLPQKKYLNLGKGIDISAIKGKANEKYPIRIPVLKDIFTSNIRFDYEFPISKENHNLVSYKNKFANPHDYLKDINEGFSDLYKFVLKNKDVCLNALKLFENLKVRYLVQDTQKYAMILHTSLHPDFMQDGKDRELFLCNLFKDYGSIQGDLNTVKYEIKDLLNLDIPYFQLNTSKTSLYNSCGEEIKNYFDISSIEKSRNKISCLSEKDLSQQIRLINIMLMDLDKHYLEGKKRTYNKFSKSSKIKEATIFKIADYLFESAFFNDDKSEVNWMGANIIGDEDDYSWNIGPLGTYLYEGISGILIFFRSLYKYTNDEKYKIICKAIDKEMFNYTDEMLDRNDDLSNESSGIFSGEASIVYTYEILYSITKEKIYLDYAKKHIIVLQKVMLNDSNYDLMYGNSGALLSLLNMYEITNDKFYIEQAIDVGKNLVNVQNDNGSWTTSFISPPLAGFSHGTSGIILSLSKLWKVTRDKDLLDSIKNGLVFENSLYDIEHMNWKDERIHDNKKISEDDIFTNTWCHGAAGILLSRLKMRTYMGDEIFENIKDDISLGLISLLSENVMESNCLCHGNLGNTEIIMEYSRDTKNLKLKEYVNFARKNLAYDMNNNILDCWNKYLSGTKLPGFMTGLSGMGYSLLRDLDESLPCILALEI</sequence>
<name>A0A2I1MLP5_9LACT</name>
<gene>
    <name evidence="3" type="ORF">CYJ28_08475</name>
</gene>
<evidence type="ECO:0000313" key="4">
    <source>
        <dbReference type="Proteomes" id="UP000234239"/>
    </source>
</evidence>
<dbReference type="PANTHER" id="PTHR12736">
    <property type="entry name" value="LANC-LIKE PROTEIN"/>
    <property type="match status" value="1"/>
</dbReference>
<dbReference type="GO" id="GO:0031179">
    <property type="term" value="P:peptide modification"/>
    <property type="evidence" value="ECO:0007669"/>
    <property type="project" value="InterPro"/>
</dbReference>
<feature type="domain" description="Lantibiotic biosynthesis protein dehydration" evidence="2">
    <location>
        <begin position="182"/>
        <end position="552"/>
    </location>
</feature>
<accession>A0A2I1MLP5</accession>
<dbReference type="Pfam" id="PF13575">
    <property type="entry name" value="DUF4135"/>
    <property type="match status" value="1"/>
</dbReference>
<dbReference type="OrthoDB" id="9148343at2"/>
<dbReference type="EMBL" id="PKGY01000005">
    <property type="protein sequence ID" value="PKZ21022.1"/>
    <property type="molecule type" value="Genomic_DNA"/>
</dbReference>
<dbReference type="NCBIfam" id="TIGR03897">
    <property type="entry name" value="lanti_2_LanM"/>
    <property type="match status" value="1"/>
</dbReference>
<evidence type="ECO:0000313" key="3">
    <source>
        <dbReference type="EMBL" id="PKZ21022.1"/>
    </source>
</evidence>
<feature type="binding site" evidence="1">
    <location>
        <position position="948"/>
    </location>
    <ligand>
        <name>Zn(2+)</name>
        <dbReference type="ChEBI" id="CHEBI:29105"/>
    </ligand>
</feature>
<reference evidence="3 4" key="1">
    <citation type="submission" date="2017-12" db="EMBL/GenBank/DDBJ databases">
        <title>Phylogenetic diversity of female urinary microbiome.</title>
        <authorList>
            <person name="Thomas-White K."/>
            <person name="Wolfe A.J."/>
        </authorList>
    </citation>
    <scope>NUCLEOTIDE SEQUENCE [LARGE SCALE GENOMIC DNA]</scope>
    <source>
        <strain evidence="3 4">UMB0139</strain>
    </source>
</reference>
<dbReference type="RefSeq" id="WP_101603835.1">
    <property type="nucleotide sequence ID" value="NZ_PKGY01000005.1"/>
</dbReference>
<dbReference type="PIRSF" id="PIRSF037228">
    <property type="entry name" value="Lant_mod_RumM"/>
    <property type="match status" value="1"/>
</dbReference>